<dbReference type="GO" id="GO:0005829">
    <property type="term" value="C:cytosol"/>
    <property type="evidence" value="ECO:0007669"/>
    <property type="project" value="GOC"/>
</dbReference>
<comment type="similarity">
    <text evidence="1">Belongs to the HEATR5 family.</text>
</comment>
<organism evidence="5 6">
    <name type="scientific">Paralvinella palmiformis</name>
    <dbReference type="NCBI Taxonomy" id="53620"/>
    <lineage>
        <taxon>Eukaryota</taxon>
        <taxon>Metazoa</taxon>
        <taxon>Spiralia</taxon>
        <taxon>Lophotrochozoa</taxon>
        <taxon>Annelida</taxon>
        <taxon>Polychaeta</taxon>
        <taxon>Sedentaria</taxon>
        <taxon>Canalipalpata</taxon>
        <taxon>Terebellida</taxon>
        <taxon>Terebelliformia</taxon>
        <taxon>Alvinellidae</taxon>
        <taxon>Paralvinella</taxon>
    </lineage>
</organism>
<dbReference type="GO" id="GO:0042147">
    <property type="term" value="P:retrograde transport, endosome to Golgi"/>
    <property type="evidence" value="ECO:0007669"/>
    <property type="project" value="TreeGrafter"/>
</dbReference>
<evidence type="ECO:0000256" key="1">
    <source>
        <dbReference type="ARBA" id="ARBA00008304"/>
    </source>
</evidence>
<dbReference type="GO" id="GO:0005794">
    <property type="term" value="C:Golgi apparatus"/>
    <property type="evidence" value="ECO:0007669"/>
    <property type="project" value="TreeGrafter"/>
</dbReference>
<evidence type="ECO:0000256" key="3">
    <source>
        <dbReference type="ARBA" id="ARBA00070811"/>
    </source>
</evidence>
<evidence type="ECO:0000313" key="5">
    <source>
        <dbReference type="EMBL" id="KAK2165017.1"/>
    </source>
</evidence>
<evidence type="ECO:0000256" key="2">
    <source>
        <dbReference type="ARBA" id="ARBA00022737"/>
    </source>
</evidence>
<dbReference type="GO" id="GO:0006897">
    <property type="term" value="P:endocytosis"/>
    <property type="evidence" value="ECO:0007669"/>
    <property type="project" value="TreeGrafter"/>
</dbReference>
<dbReference type="Pfam" id="PF20210">
    <property type="entry name" value="Laa1_Sip1_HTR5"/>
    <property type="match status" value="1"/>
</dbReference>
<dbReference type="Proteomes" id="UP001208570">
    <property type="component" value="Unassembled WGS sequence"/>
</dbReference>
<name>A0AAD9K5C0_9ANNE</name>
<dbReference type="InterPro" id="IPR016024">
    <property type="entry name" value="ARM-type_fold"/>
</dbReference>
<dbReference type="SUPFAM" id="SSF48371">
    <property type="entry name" value="ARM repeat"/>
    <property type="match status" value="2"/>
</dbReference>
<dbReference type="EMBL" id="JAODUP010000056">
    <property type="protein sequence ID" value="KAK2165017.1"/>
    <property type="molecule type" value="Genomic_DNA"/>
</dbReference>
<keyword evidence="6" id="KW-1185">Reference proteome</keyword>
<dbReference type="FunFam" id="1.25.10.10:FF:000098">
    <property type="entry name" value="HEAT repeat-containing protein 5A isoform X2"/>
    <property type="match status" value="1"/>
</dbReference>
<dbReference type="InterPro" id="IPR046837">
    <property type="entry name" value="Laa1/Sip1/HEATR5-like_HEAT"/>
</dbReference>
<dbReference type="PANTHER" id="PTHR21663">
    <property type="entry name" value="HYPOTHETICAL HEAT DOMAIN-CONTAINING"/>
    <property type="match status" value="1"/>
</dbReference>
<sequence>MNSASDYLHMAVVILHGKSQVLASIGRGTTERGVLHLARQLARGISSNGIELINTVVILHCLMMELAHSLLLNEEALSRISESKRPVFIFEWLRFLDKVLVAAQKSDIKESQQKLINQLTNQISENPGPPTRKLLARCLATIFSVGDTFTLFETINKCNDIIKNKDDSPSYLPTRLAAVACIGGMYERLGRMVGRSYEETIQILIKALKNAESQGRCEIMLTLQKVVAGLGSAGANCYKDIYKATRTCLTDRAMTVRAAAAKCMYELVCEAPFTYVSELDTITSTCYRALDGANYDARCDIAKLLGHLLASTQQPKASQLYKGKNPPKLEDVLSLLTNGFFKGGTGFLKSTSAGEMIKGGSTINREVRVGITHAYVEFGKAMGSVWLERNLQEFLAHTFGLAANPKAAPSHVDAVYARKCVLFILHALIGGILGDKSQITAAKEICQVIIKQMTLVDAVGDGERSAAELNLSQHVLVCALQELGNLVQGLGTSASPLVSEPSTGIIEPVVSVLLHPSPSARLAAAWCLRSIAVALPSQMTILIERCMNRMHHLKSSPEAVTGYSYALAALLGGVKDTALGIPHAKGKQIFRIAEELLRTAVQTSRLSLQRTQSGWILLGALMTLGPPVVKSHLPRMLLMWRNAFPRSAKELEAEKARGDNFTWQLTLEARAGALGAMYSFVLHCPELVTEDVTRRLLPPLECALTMNAHMPAVVKMFGAHLKASAAMVRLRLYDVLSLLPPKTYEGAYTALLRELVAEFTLTDNPANTTTSLLRSMCHQDDSVILGSWLQETDHKAIEDQLQPNSASGSGALEHDPASIFLKPLQGDGAPGPLPLGVAVIDSSVHLYGLVFPHVAHKHRLQMLDHFSECIRQAKSSRQQAMQINIFTAVLSALKALADTKTGFGNLDVRKAAISLVLGALGSSNPILRCAAGEALGRMAQVVGDGKFIAEMAQYSFDKLKVARDVVTRTGHSLALGCLHRYVGGLGSGHHLNTSVSILLALAQDCTSPIVQVWALHALALIADSGGPMFRSYVEPSLSLVLQLLLSVPPSSVDVHQCLGKCLAALITTIGPELQGNSGSIVTARLSCLVCCAVMQDHHDSMVQAEAISCLQQLHLFAPRHVNLTTLVPHLCETLSSPHLLLRRAAVSCLRQLSTREAREVSEHAVSLATEPRDPKDKYSYVIKDKDKPKAAITETGLEGALFSMLDKERDKKMISDVQDTLVSLLQALAADNLTRWLTLIKDVLQASSELSTLNSPVEDADAVEKDDDEAGLHISASGSDESRPAVAPRWPTRVFAIDCLLKIIAVCDSSANVDVHFDLVMARVAKEQGKGDYLVLHLSELVRMAFIAATSDSDKLRLVGLAALQEIVSKFAKTPEPEFPGHVILEQYQAQVGAALRPAFSPETAPDVTAEACEVCSCWIGSGVARDLNDLRRVHQLLVSSLAKLKDGKDSSPLYSESASTMERLSVLRAWAEVYIVAMQQESERRQKLANHQNEEEEEEDLEYGGGESLLSLVQPEMKTLSRHWLAALKDYALISLPQEYSSQLPAEGGAFYTIDTIESSRPHYKRTWPPILYAASLWLKETGFISADKHNNRPANMQADPSDTDRFHLLLEGVKGTAPQISRSGFESLDIWVCRMFPLAVVPEPLGTVNQCLKAIYCLLDDPWPREKLGSEQTLAIELLNVLHRLLLTRDSAECFLLVMRVVSQVVKAAQENLQMEREKQAIPDEPSEGNVPANAPLTPLGDGGATGDIVPGKSLVFATMEVCLCVMVRHLPSINPNMSTTGLGTPLRHGTLSDDTCQLISSALQALTELPQLCSPAGSVSVLPTILFLVIGVIKEMAAKDTRIITSCVPVALTCLKQLCTSKFLNIDSCREQWIQLLQSALATVIDYSKEDAEKDQAGIDDVTLLLTLSVFFVSCPPEVVHAKNLLEPCVDVFSSGWSSNNPTLQLRCVQSLTSVFQHSHHTVWLPFLHSVVPYILEYLLNVYKTGLTSELDFAIVLDGVKMTEQLVVLADGATKVHLLTLLVPMLVSYLKDDTKDSEEFGKFANKLHDYALQHLMKIGPLYPADFRTVMQSCPDLKLRLEQAVKINQQKQATNNAGSGEMDKQAATQPAQPSIKLKMDFSNFSKKS</sequence>
<evidence type="ECO:0000313" key="6">
    <source>
        <dbReference type="Proteomes" id="UP001208570"/>
    </source>
</evidence>
<protein>
    <recommendedName>
        <fullName evidence="3">HEAT repeat-containing protein 5A</fullName>
    </recommendedName>
</protein>
<dbReference type="InterPro" id="IPR011989">
    <property type="entry name" value="ARM-like"/>
</dbReference>
<dbReference type="FunFam" id="1.25.10.10:FF:000138">
    <property type="entry name" value="Putative HEAT repeat-containing protein 5B"/>
    <property type="match status" value="1"/>
</dbReference>
<dbReference type="PANTHER" id="PTHR21663:SF0">
    <property type="entry name" value="HEAT REPEAT-CONTAINING PROTEIN 5B"/>
    <property type="match status" value="1"/>
</dbReference>
<dbReference type="GO" id="GO:0030139">
    <property type="term" value="C:endocytic vesicle"/>
    <property type="evidence" value="ECO:0007669"/>
    <property type="project" value="TreeGrafter"/>
</dbReference>
<dbReference type="Gene3D" id="1.25.10.10">
    <property type="entry name" value="Leucine-rich Repeat Variant"/>
    <property type="match status" value="4"/>
</dbReference>
<dbReference type="InterPro" id="IPR040108">
    <property type="entry name" value="Laa1/Sip1/HEATR5"/>
</dbReference>
<proteinExistence type="inferred from homology"/>
<gene>
    <name evidence="5" type="ORF">LSH36_56g05000</name>
</gene>
<keyword evidence="2" id="KW-0677">Repeat</keyword>
<accession>A0AAD9K5C0</accession>
<reference evidence="5" key="1">
    <citation type="journal article" date="2023" name="Mol. Biol. Evol.">
        <title>Third-Generation Sequencing Reveals the Adaptive Role of the Epigenome in Three Deep-Sea Polychaetes.</title>
        <authorList>
            <person name="Perez M."/>
            <person name="Aroh O."/>
            <person name="Sun Y."/>
            <person name="Lan Y."/>
            <person name="Juniper S.K."/>
            <person name="Young C.R."/>
            <person name="Angers B."/>
            <person name="Qian P.Y."/>
        </authorList>
    </citation>
    <scope>NUCLEOTIDE SEQUENCE</scope>
    <source>
        <strain evidence="5">P08H-3</strain>
    </source>
</reference>
<dbReference type="GO" id="GO:0016020">
    <property type="term" value="C:membrane"/>
    <property type="evidence" value="ECO:0007669"/>
    <property type="project" value="TreeGrafter"/>
</dbReference>
<comment type="caution">
    <text evidence="5">The sequence shown here is derived from an EMBL/GenBank/DDBJ whole genome shotgun (WGS) entry which is preliminary data.</text>
</comment>
<dbReference type="GO" id="GO:0008104">
    <property type="term" value="P:intracellular protein localization"/>
    <property type="evidence" value="ECO:0007669"/>
    <property type="project" value="TreeGrafter"/>
</dbReference>
<feature type="region of interest" description="Disordered" evidence="4">
    <location>
        <begin position="2094"/>
        <end position="2130"/>
    </location>
</feature>
<evidence type="ECO:0000256" key="4">
    <source>
        <dbReference type="SAM" id="MobiDB-lite"/>
    </source>
</evidence>
<dbReference type="Pfam" id="PF25468">
    <property type="entry name" value="HEAT_HEATR5A"/>
    <property type="match status" value="1"/>
</dbReference>